<name>A0A931BSG3_9HYPH</name>
<dbReference type="Pfam" id="PF01244">
    <property type="entry name" value="Peptidase_M19"/>
    <property type="match status" value="1"/>
</dbReference>
<dbReference type="InterPro" id="IPR008257">
    <property type="entry name" value="Pept_M19"/>
</dbReference>
<dbReference type="PROSITE" id="PS51365">
    <property type="entry name" value="RENAL_DIPEPTIDASE_2"/>
    <property type="match status" value="1"/>
</dbReference>
<reference evidence="1" key="1">
    <citation type="submission" date="2020-11" db="EMBL/GenBank/DDBJ databases">
        <authorList>
            <person name="Kim M.K."/>
        </authorList>
    </citation>
    <scope>NUCLEOTIDE SEQUENCE</scope>
    <source>
        <strain evidence="1">BT350</strain>
    </source>
</reference>
<dbReference type="AlphaFoldDB" id="A0A931BSG3"/>
<evidence type="ECO:0000313" key="2">
    <source>
        <dbReference type="Proteomes" id="UP000599312"/>
    </source>
</evidence>
<dbReference type="EMBL" id="JADQDO010000004">
    <property type="protein sequence ID" value="MBF9233823.1"/>
    <property type="molecule type" value="Genomic_DNA"/>
</dbReference>
<dbReference type="Proteomes" id="UP000599312">
    <property type="component" value="Unassembled WGS sequence"/>
</dbReference>
<evidence type="ECO:0000313" key="1">
    <source>
        <dbReference type="EMBL" id="MBF9233823.1"/>
    </source>
</evidence>
<dbReference type="RefSeq" id="WP_196271815.1">
    <property type="nucleotide sequence ID" value="NZ_JADQDO010000004.1"/>
</dbReference>
<keyword evidence="2" id="KW-1185">Reference proteome</keyword>
<dbReference type="SUPFAM" id="SSF51556">
    <property type="entry name" value="Metallo-dependent hydrolases"/>
    <property type="match status" value="1"/>
</dbReference>
<dbReference type="PANTHER" id="PTHR10443">
    <property type="entry name" value="MICROSOMAL DIPEPTIDASE"/>
    <property type="match status" value="1"/>
</dbReference>
<dbReference type="PANTHER" id="PTHR10443:SF12">
    <property type="entry name" value="DIPEPTIDASE"/>
    <property type="match status" value="1"/>
</dbReference>
<proteinExistence type="predicted"/>
<organism evidence="1 2">
    <name type="scientific">Microvirga alba</name>
    <dbReference type="NCBI Taxonomy" id="2791025"/>
    <lineage>
        <taxon>Bacteria</taxon>
        <taxon>Pseudomonadati</taxon>
        <taxon>Pseudomonadota</taxon>
        <taxon>Alphaproteobacteria</taxon>
        <taxon>Hyphomicrobiales</taxon>
        <taxon>Methylobacteriaceae</taxon>
        <taxon>Microvirga</taxon>
    </lineage>
</organism>
<sequence>MSKTAVRREAAKSTLKDFLVFDMLGGSLGTLGAPAGRPADYADGPLRAGIDVLHISIGTHVENIEPVLVELYDCLCLFDQMSHRALHVRSGADIETARQSGRVGVILGSQGLDYIGRETRLIMCLARLGLRCAALTYNEANALGSGCLEPTDHGLTLIGKRAVRELRHNGIALDLTHVGYRTSMDAMELYDGPAIFTHSNAYALTPNPRNIKDDQIRAAAATGGMVGVSPYSPFCHSPKSARPTVEDFANHIDYMVQLVGIDHVGIGTDLFPHTKVKWENGTKRNYPEMVGPYVWETVYSEGFDSQQKFETLPDLLARRGYTDADIRRIMGENAARVFAEAWDKAPADHSPASINAQALV</sequence>
<protein>
    <submittedName>
        <fullName evidence="1">Dipeptidase</fullName>
    </submittedName>
</protein>
<dbReference type="InterPro" id="IPR032466">
    <property type="entry name" value="Metal_Hydrolase"/>
</dbReference>
<dbReference type="GO" id="GO:0006508">
    <property type="term" value="P:proteolysis"/>
    <property type="evidence" value="ECO:0007669"/>
    <property type="project" value="InterPro"/>
</dbReference>
<dbReference type="GO" id="GO:0070573">
    <property type="term" value="F:metallodipeptidase activity"/>
    <property type="evidence" value="ECO:0007669"/>
    <property type="project" value="InterPro"/>
</dbReference>
<dbReference type="Gene3D" id="3.20.20.140">
    <property type="entry name" value="Metal-dependent hydrolases"/>
    <property type="match status" value="1"/>
</dbReference>
<comment type="caution">
    <text evidence="1">The sequence shown here is derived from an EMBL/GenBank/DDBJ whole genome shotgun (WGS) entry which is preliminary data.</text>
</comment>
<accession>A0A931BSG3</accession>
<gene>
    <name evidence="1" type="ORF">I2H38_10595</name>
</gene>